<dbReference type="Proteomes" id="UP001595776">
    <property type="component" value="Unassembled WGS sequence"/>
</dbReference>
<sequence>MDNKTVTKKITDFLNGIGITTREGELPDDTFLPGIRVEHGELVYDPARMKYPGDLLHEAGHIAVMKPSQREDCFADAGADMGEEIAAQAWSYAAAVACEIEPEVVFHDHGYKGGGTHTAGIYRDGHWPGVPLLAWMGLTGMPEVEGELAHPKFPEMKAWLRVWEDPSKDRG</sequence>
<dbReference type="EMBL" id="JBHSCR010000016">
    <property type="protein sequence ID" value="MFC4349292.1"/>
    <property type="molecule type" value="Genomic_DNA"/>
</dbReference>
<evidence type="ECO:0000313" key="1">
    <source>
        <dbReference type="EMBL" id="MFC4349292.1"/>
    </source>
</evidence>
<evidence type="ECO:0000313" key="2">
    <source>
        <dbReference type="Proteomes" id="UP001595776"/>
    </source>
</evidence>
<reference evidence="2" key="1">
    <citation type="journal article" date="2019" name="Int. J. Syst. Evol. Microbiol.">
        <title>The Global Catalogue of Microorganisms (GCM) 10K type strain sequencing project: providing services to taxonomists for standard genome sequencing and annotation.</title>
        <authorList>
            <consortium name="The Broad Institute Genomics Platform"/>
            <consortium name="The Broad Institute Genome Sequencing Center for Infectious Disease"/>
            <person name="Wu L."/>
            <person name="Ma J."/>
        </authorList>
    </citation>
    <scope>NUCLEOTIDE SEQUENCE [LARGE SCALE GENOMIC DNA]</scope>
    <source>
        <strain evidence="2">CGMCC 1.15304</strain>
    </source>
</reference>
<name>A0ABV8UDG4_9PROT</name>
<accession>A0ABV8UDG4</accession>
<organism evidence="1 2">
    <name type="scientific">Kordiimonas lipolytica</name>
    <dbReference type="NCBI Taxonomy" id="1662421"/>
    <lineage>
        <taxon>Bacteria</taxon>
        <taxon>Pseudomonadati</taxon>
        <taxon>Pseudomonadota</taxon>
        <taxon>Alphaproteobacteria</taxon>
        <taxon>Kordiimonadales</taxon>
        <taxon>Kordiimonadaceae</taxon>
        <taxon>Kordiimonas</taxon>
    </lineage>
</organism>
<gene>
    <name evidence="1" type="ORF">ACFO5Q_15675</name>
</gene>
<comment type="caution">
    <text evidence="1">The sequence shown here is derived from an EMBL/GenBank/DDBJ whole genome shotgun (WGS) entry which is preliminary data.</text>
</comment>
<protein>
    <submittedName>
        <fullName evidence="1">Uncharacterized protein</fullName>
    </submittedName>
</protein>
<proteinExistence type="predicted"/>
<keyword evidence="2" id="KW-1185">Reference proteome</keyword>
<dbReference type="RefSeq" id="WP_068146914.1">
    <property type="nucleotide sequence ID" value="NZ_JBHSCR010000016.1"/>
</dbReference>